<dbReference type="Proteomes" id="UP000179616">
    <property type="component" value="Unassembled WGS sequence"/>
</dbReference>
<evidence type="ECO:0000313" key="3">
    <source>
        <dbReference type="Proteomes" id="UP000179616"/>
    </source>
</evidence>
<protein>
    <submittedName>
        <fullName evidence="2">Uncharacterized protein</fullName>
    </submittedName>
</protein>
<name>A0A1S1LB45_9MYCO</name>
<dbReference type="GeneID" id="57168764"/>
<dbReference type="EMBL" id="MLIK01000019">
    <property type="protein sequence ID" value="OHU22403.1"/>
    <property type="molecule type" value="Genomic_DNA"/>
</dbReference>
<dbReference type="AlphaFoldDB" id="A0A1S1LB45"/>
<feature type="region of interest" description="Disordered" evidence="1">
    <location>
        <begin position="228"/>
        <end position="247"/>
    </location>
</feature>
<evidence type="ECO:0000256" key="1">
    <source>
        <dbReference type="SAM" id="MobiDB-lite"/>
    </source>
</evidence>
<accession>A0A1S1LB45</accession>
<organism evidence="2 3">
    <name type="scientific">Mycobacteroides franklinii</name>
    <dbReference type="NCBI Taxonomy" id="948102"/>
    <lineage>
        <taxon>Bacteria</taxon>
        <taxon>Bacillati</taxon>
        <taxon>Actinomycetota</taxon>
        <taxon>Actinomycetes</taxon>
        <taxon>Mycobacteriales</taxon>
        <taxon>Mycobacteriaceae</taxon>
        <taxon>Mycobacteroides</taxon>
    </lineage>
</organism>
<comment type="caution">
    <text evidence="2">The sequence shown here is derived from an EMBL/GenBank/DDBJ whole genome shotgun (WGS) entry which is preliminary data.</text>
</comment>
<sequence length="617" mass="66142">MRRGLPCVALVVVMGGCGQASEPRPIDPGPVRPSNVELARFLPVLADYPGPSWDVTLTAGASDWIPGPYIGPNTTVEPSGCADIPFQRSDLVAASSAGVVQNGIAGNAGEAAVRIMRDRLGTDLISDSLAWAKGCHQYRETYSGATPGDPSMGSPTAVSVLPPRNLEGVEVTRLHLTDNRDHRDQGEGTRESVISLARVRGVVVVGYRHDRAGEADAILATTIRRLSSDRPASRPLSDKADASALTTRTDKDLEQLLPSIVDAPPGWTVLQSSPIVPYSTEDGESATGCSRLPFADEVGNRSDSHRNFRKIASVSMSRKADKDTYSTDTVTLGLEHSGSSVIDETIKWANQCHFASVPAPQLDGINITSFHIPGDRTDTNGRTVSLLRVRGLLVIAEPAFSQQDTQLMRQSVENLRHAKFETRATGPDSMPTPSELTAPAPGDVKFPQPTADATVKLARVAQGTLVDPGPFHMGGYLPEDSPTASSPDYLHFRSPTGAIMCTWRKYILVCDVPRGTYPRTPKPVDLLGNWQDSVTTFGFESLQNGIAAPDPVVYAVSNVLAYGSTIRLTDDTECRMDTGGLTCVEYGKDIGFHLSRTDLTPLAATSALINDTRPQPH</sequence>
<proteinExistence type="predicted"/>
<reference evidence="2 3" key="1">
    <citation type="submission" date="2016-10" db="EMBL/GenBank/DDBJ databases">
        <title>Evaluation of Human, Veterinary and Environmental Mycobacterium chelonae Isolates by Core Genome Phylogenomic Analysis, Targeted Gene Comparison, and Anti-microbial Susceptibility Patterns: A Tale of Mistaken Identities.</title>
        <authorList>
            <person name="Fogelson S.B."/>
            <person name="Camus A.C."/>
            <person name="Lorenz W."/>
            <person name="Vasireddy R."/>
            <person name="Vasireddy S."/>
            <person name="Smith T."/>
            <person name="Brown-Elliott B.A."/>
            <person name="Wallace R.J.Jr."/>
            <person name="Hasan N.A."/>
            <person name="Reischl U."/>
            <person name="Sanchez S."/>
        </authorList>
    </citation>
    <scope>NUCLEOTIDE SEQUENCE [LARGE SCALE GENOMIC DNA]</scope>
    <source>
        <strain evidence="2 3">1559</strain>
    </source>
</reference>
<dbReference type="OrthoDB" id="4760714at2"/>
<dbReference type="STRING" id="948102.BKG76_18285"/>
<dbReference type="RefSeq" id="WP_070938843.1">
    <property type="nucleotide sequence ID" value="NZ_MLIK01000019.1"/>
</dbReference>
<dbReference type="PROSITE" id="PS51257">
    <property type="entry name" value="PROKAR_LIPOPROTEIN"/>
    <property type="match status" value="1"/>
</dbReference>
<gene>
    <name evidence="2" type="ORF">BKG76_18285</name>
</gene>
<feature type="compositionally biased region" description="Basic and acidic residues" evidence="1">
    <location>
        <begin position="228"/>
        <end position="241"/>
    </location>
</feature>
<evidence type="ECO:0000313" key="2">
    <source>
        <dbReference type="EMBL" id="OHU22403.1"/>
    </source>
</evidence>